<dbReference type="Pfam" id="PF07587">
    <property type="entry name" value="PSD1"/>
    <property type="match status" value="1"/>
</dbReference>
<proteinExistence type="predicted"/>
<dbReference type="InterPro" id="IPR011429">
    <property type="entry name" value="Cyt_c_Planctomycete-type"/>
</dbReference>
<dbReference type="EMBL" id="CP063458">
    <property type="protein sequence ID" value="QOV90363.1"/>
    <property type="molecule type" value="Genomic_DNA"/>
</dbReference>
<feature type="coiled-coil region" evidence="3">
    <location>
        <begin position="374"/>
        <end position="404"/>
    </location>
</feature>
<dbReference type="Pfam" id="PF07635">
    <property type="entry name" value="PSCyt1"/>
    <property type="match status" value="1"/>
</dbReference>
<dbReference type="SMART" id="SM00560">
    <property type="entry name" value="LamGL"/>
    <property type="match status" value="1"/>
</dbReference>
<dbReference type="PANTHER" id="PTHR35889">
    <property type="entry name" value="CYCLOINULO-OLIGOSACCHARIDE FRUCTANOTRANSFERASE-RELATED"/>
    <property type="match status" value="1"/>
</dbReference>
<dbReference type="Pfam" id="PF13385">
    <property type="entry name" value="Laminin_G_3"/>
    <property type="match status" value="1"/>
</dbReference>
<keyword evidence="2" id="KW-1015">Disulfide bond</keyword>
<protein>
    <submittedName>
        <fullName evidence="7">DUF1553 domain-containing protein</fullName>
    </submittedName>
</protein>
<keyword evidence="3" id="KW-0175">Coiled coil</keyword>
<dbReference type="RefSeq" id="WP_206293444.1">
    <property type="nucleotide sequence ID" value="NZ_CP063458.1"/>
</dbReference>
<dbReference type="InterPro" id="IPR036909">
    <property type="entry name" value="Cyt_c-like_dom_sf"/>
</dbReference>
<evidence type="ECO:0000256" key="3">
    <source>
        <dbReference type="SAM" id="Coils"/>
    </source>
</evidence>
<evidence type="ECO:0000256" key="1">
    <source>
        <dbReference type="ARBA" id="ARBA00022729"/>
    </source>
</evidence>
<dbReference type="SUPFAM" id="SSF46626">
    <property type="entry name" value="Cytochrome c"/>
    <property type="match status" value="1"/>
</dbReference>
<dbReference type="InterPro" id="IPR022655">
    <property type="entry name" value="DUF1553"/>
</dbReference>
<dbReference type="Proteomes" id="UP000593765">
    <property type="component" value="Chromosome"/>
</dbReference>
<evidence type="ECO:0000256" key="4">
    <source>
        <dbReference type="SAM" id="MobiDB-lite"/>
    </source>
</evidence>
<dbReference type="InterPro" id="IPR006558">
    <property type="entry name" value="LamG-like"/>
</dbReference>
<dbReference type="Gene3D" id="2.60.120.200">
    <property type="match status" value="1"/>
</dbReference>
<gene>
    <name evidence="7" type="ORF">IPV69_03045</name>
</gene>
<reference evidence="7 8" key="1">
    <citation type="submission" date="2020-10" db="EMBL/GenBank/DDBJ databases">
        <title>Wide distribution of Phycisphaera-like planctomycetes from WD2101 soil group in peatlands and genome analysis of the first cultivated representative.</title>
        <authorList>
            <person name="Dedysh S.N."/>
            <person name="Beletsky A.V."/>
            <person name="Ivanova A."/>
            <person name="Kulichevskaya I.S."/>
            <person name="Suzina N.E."/>
            <person name="Philippov D.A."/>
            <person name="Rakitin A.L."/>
            <person name="Mardanov A.V."/>
            <person name="Ravin N.V."/>
        </authorList>
    </citation>
    <scope>NUCLEOTIDE SEQUENCE [LARGE SCALE GENOMIC DNA]</scope>
    <source>
        <strain evidence="7 8">M1803</strain>
    </source>
</reference>
<dbReference type="GO" id="GO:0009055">
    <property type="term" value="F:electron transfer activity"/>
    <property type="evidence" value="ECO:0007669"/>
    <property type="project" value="InterPro"/>
</dbReference>
<dbReference type="PANTHER" id="PTHR35889:SF3">
    <property type="entry name" value="F-BOX DOMAIN-CONTAINING PROTEIN"/>
    <property type="match status" value="1"/>
</dbReference>
<dbReference type="GO" id="GO:0020037">
    <property type="term" value="F:heme binding"/>
    <property type="evidence" value="ECO:0007669"/>
    <property type="project" value="InterPro"/>
</dbReference>
<evidence type="ECO:0000256" key="2">
    <source>
        <dbReference type="ARBA" id="ARBA00023157"/>
    </source>
</evidence>
<dbReference type="InterPro" id="IPR011444">
    <property type="entry name" value="DUF1549"/>
</dbReference>
<evidence type="ECO:0000256" key="5">
    <source>
        <dbReference type="SAM" id="SignalP"/>
    </source>
</evidence>
<dbReference type="AlphaFoldDB" id="A0A7M2WY78"/>
<dbReference type="InterPro" id="IPR013320">
    <property type="entry name" value="ConA-like_dom_sf"/>
</dbReference>
<dbReference type="Pfam" id="PF07583">
    <property type="entry name" value="PSCyt2"/>
    <property type="match status" value="1"/>
</dbReference>
<keyword evidence="8" id="KW-1185">Reference proteome</keyword>
<accession>A0A7M2WY78</accession>
<organism evidence="7 8">
    <name type="scientific">Humisphaera borealis</name>
    <dbReference type="NCBI Taxonomy" id="2807512"/>
    <lineage>
        <taxon>Bacteria</taxon>
        <taxon>Pseudomonadati</taxon>
        <taxon>Planctomycetota</taxon>
        <taxon>Phycisphaerae</taxon>
        <taxon>Tepidisphaerales</taxon>
        <taxon>Tepidisphaeraceae</taxon>
        <taxon>Humisphaera</taxon>
    </lineage>
</organism>
<feature type="signal peptide" evidence="5">
    <location>
        <begin position="1"/>
        <end position="20"/>
    </location>
</feature>
<dbReference type="SUPFAM" id="SSF49899">
    <property type="entry name" value="Concanavalin A-like lectins/glucanases"/>
    <property type="match status" value="1"/>
</dbReference>
<evidence type="ECO:0000313" key="8">
    <source>
        <dbReference type="Proteomes" id="UP000593765"/>
    </source>
</evidence>
<evidence type="ECO:0000313" key="7">
    <source>
        <dbReference type="EMBL" id="QOV90363.1"/>
    </source>
</evidence>
<sequence length="1077" mass="119502">MSLLRLVPLLVLLQAAAAVAAPLEFNRDIRPILSENCFFCHGQDPKNRKADLRLDLREAAVADLGGHAAIVPGKPDASDIIKRLISHDPEEQMPPAKSNRRVSAEQIDTLRRWIAEGAAYQKHWAFITPRKPELPVVKDAQWPRRPLDRFVLARLETEGLRPTPETKPEIWLRRASFDLTGLPPEPTAIDAFLQDVTARGETAYEAAVDRMLASEAFGERQAIEWLDIARYADTHGFNNDSARSMWRWRDWVIDSFNSNKPYDQFITEQLAGDLLPSATLDQRLATGFGRNHVINSEGGIIDEEYRVEYVADRVRTTSLAWLGLTFECARCHDHKFDPITQKAFYEFYAFFNDVAEFGEDGRVANAVPLMAAPTKEQQAKIVQQKEMLTRLQQAENVIAIALQERSGEIDVKAIGKSAAEAETRVSSKPTLELSADTADAKANAWSFAKERKPSLVDGIRGKAWLADGKGAVGSIDAKAIDINNPKGFTLSMWVKPSKDAPADAPILSNQDRSGSPADAQYGKGAEVRIVRCQIEFRASARWPVYAMQVRSEGTAIEPDQWHHVVVQLLPADPATQAYMPAERVRMFIDGSERSTRILHDGMNGAVVSRPWLIAADTGHDATAWRGAIDDIRAYGSAISSEEIRSMFAASAWPYAISQYEQRSRTSRTEDESPHYQNWSGDANLISRSSDFAAARAAFNHAREEQLATVRSAPSVMVMADIAVPRQASVLKRGMYDAPGDPVSPGVPESLLVGWPEGASRDRLGLAKWFTRPDHPLTSRVVINRWWAQLFGTGIVKTVEDFGFQSEWPSHPELLDFLARDFVDGGWNTKSFLKSLVLSATYRQTSDVTRALVERDPENRLLARGPRFRLPAELLRDQALAVSGLLRPRVGGPSVFPYQPASLYVGIVVGANYPGTTWQQSTGDDLYRRSMYTFWKRTVPHPTMTTFDAPDREFCSARRSRTNTPLQALTLLNEPAFVEASCHLAGRMLAEGGTSDVERAAFGFRLATARKPTDAELGVLTRRWEQFRKEFVTDPSAATALLKIGVKPVVSSATPGELAAATMVASIILNLDEALTKN</sequence>
<feature type="chain" id="PRO_5034040751" evidence="5">
    <location>
        <begin position="21"/>
        <end position="1077"/>
    </location>
</feature>
<keyword evidence="1 5" id="KW-0732">Signal</keyword>
<dbReference type="KEGG" id="hbs:IPV69_03045"/>
<evidence type="ECO:0000259" key="6">
    <source>
        <dbReference type="SMART" id="SM00560"/>
    </source>
</evidence>
<feature type="region of interest" description="Disordered" evidence="4">
    <location>
        <begin position="501"/>
        <end position="520"/>
    </location>
</feature>
<feature type="domain" description="LamG-like jellyroll fold" evidence="6">
    <location>
        <begin position="486"/>
        <end position="641"/>
    </location>
</feature>
<name>A0A7M2WY78_9BACT</name>